<dbReference type="SUPFAM" id="SSF53254">
    <property type="entry name" value="Phosphoglycerate mutase-like"/>
    <property type="match status" value="1"/>
</dbReference>
<dbReference type="Gene3D" id="2.60.40.4370">
    <property type="match status" value="1"/>
</dbReference>
<protein>
    <submittedName>
        <fullName evidence="4">BA75_02910T0</fullName>
    </submittedName>
</protein>
<dbReference type="InterPro" id="IPR013078">
    <property type="entry name" value="His_Pase_superF_clade-1"/>
</dbReference>
<dbReference type="OrthoDB" id="414418at2759"/>
<evidence type="ECO:0000313" key="5">
    <source>
        <dbReference type="Proteomes" id="UP000094565"/>
    </source>
</evidence>
<dbReference type="InterPro" id="IPR019481">
    <property type="entry name" value="TFIIIC_triple_barrel"/>
</dbReference>
<dbReference type="Gene3D" id="3.40.50.1240">
    <property type="entry name" value="Phosphoglycerate mutase-like"/>
    <property type="match status" value="1"/>
</dbReference>
<feature type="region of interest" description="Disordered" evidence="2">
    <location>
        <begin position="285"/>
        <end position="317"/>
    </location>
</feature>
<keyword evidence="5" id="KW-1185">Reference proteome</keyword>
<proteinExistence type="predicted"/>
<dbReference type="CDD" id="cd07067">
    <property type="entry name" value="HP_PGM_like"/>
    <property type="match status" value="1"/>
</dbReference>
<sequence>MPPPHPISPTGIDSDSPLAEHGIEQAHQLASYLVSIDLKPDMILTSPFYRCIETSQPIAESLDIDICLDRGVGEWYKKDRPTIPQPASVDALSKFFPKRLMTDIVDISGVVPSALGESEDEILARCQTFWRNFIPQLEKVLPQVETLLIVTHAATKIALIMSLLGYQSVRENLKPQDRVDSFKTVQTGSCSLSKLTLNNSHWELKMNGMTDFLTNGSEMNWNFTNGFEAGSDEDIASRKAAAEKTEAQKETEEISDDEYEDVYFTLELPSSRHSTLASPFDVPLASKARKKRSEPKAETGDQEGEDDDSEEGKEEPDVVFQKQLETSLMSNIEPTSVLQMSGLETSKPLVQINESIFQGRWVKVNGTEMIYDDSGELVAKVDDRIQLTAGKLKRKEENPDVTADQEMSDLRIKSEKGTTFLSEVLNLADHVDEEHKQNSERADTP</sequence>
<accession>A0A1B2JDV3</accession>
<dbReference type="Proteomes" id="UP000094565">
    <property type="component" value="Chromosome 2"/>
</dbReference>
<evidence type="ECO:0000256" key="2">
    <source>
        <dbReference type="SAM" id="MobiDB-lite"/>
    </source>
</evidence>
<organism evidence="4 5">
    <name type="scientific">Komagataella pastoris</name>
    <name type="common">Yeast</name>
    <name type="synonym">Pichia pastoris</name>
    <dbReference type="NCBI Taxonomy" id="4922"/>
    <lineage>
        <taxon>Eukaryota</taxon>
        <taxon>Fungi</taxon>
        <taxon>Dikarya</taxon>
        <taxon>Ascomycota</taxon>
        <taxon>Saccharomycotina</taxon>
        <taxon>Pichiomycetes</taxon>
        <taxon>Pichiales</taxon>
        <taxon>Pichiaceae</taxon>
        <taxon>Komagataella</taxon>
    </lineage>
</organism>
<dbReference type="PANTHER" id="PTHR16469:SF51">
    <property type="entry name" value="TRANSCRIPTION FACTOR TAU 55 KDA SUBUNIT"/>
    <property type="match status" value="1"/>
</dbReference>
<feature type="compositionally biased region" description="Acidic residues" evidence="2">
    <location>
        <begin position="300"/>
        <end position="314"/>
    </location>
</feature>
<dbReference type="EMBL" id="CP014585">
    <property type="protein sequence ID" value="ANZ76025.1"/>
    <property type="molecule type" value="Genomic_DNA"/>
</dbReference>
<name>A0A1B2JDV3_PICPA</name>
<evidence type="ECO:0000313" key="4">
    <source>
        <dbReference type="EMBL" id="ANZ76025.1"/>
    </source>
</evidence>
<dbReference type="PIRSF" id="PIRSF036802">
    <property type="entry name" value="Tau55_TFC7"/>
    <property type="match status" value="1"/>
</dbReference>
<dbReference type="Pfam" id="PF00300">
    <property type="entry name" value="His_Phos_1"/>
    <property type="match status" value="1"/>
</dbReference>
<feature type="binding site" evidence="1">
    <location>
        <position position="50"/>
    </location>
    <ligand>
        <name>substrate</name>
    </ligand>
</feature>
<dbReference type="AlphaFoldDB" id="A0A1B2JDV3"/>
<feature type="domain" description="Transcription factor TFIIIC triple barrel" evidence="3">
    <location>
        <begin position="258"/>
        <end position="391"/>
    </location>
</feature>
<dbReference type="PANTHER" id="PTHR16469">
    <property type="entry name" value="UBIQUITIN-ASSOCIATED AND SH3 DOMAIN-CONTAINING BA-RELATED"/>
    <property type="match status" value="1"/>
</dbReference>
<dbReference type="InterPro" id="IPR029033">
    <property type="entry name" value="His_PPase_superfam"/>
</dbReference>
<evidence type="ECO:0000259" key="3">
    <source>
        <dbReference type="Pfam" id="PF10419"/>
    </source>
</evidence>
<gene>
    <name evidence="4" type="primary">YNL108C</name>
    <name evidence="4" type="ORF">ATY40_BA7502910</name>
</gene>
<reference evidence="4 5" key="1">
    <citation type="submission" date="2016-02" db="EMBL/GenBank/DDBJ databases">
        <title>Comparative genomic and transcriptomic foundation for Pichia pastoris.</title>
        <authorList>
            <person name="Love K.R."/>
            <person name="Shah K.A."/>
            <person name="Whittaker C.A."/>
            <person name="Wu J."/>
            <person name="Bartlett M.C."/>
            <person name="Ma D."/>
            <person name="Leeson R.L."/>
            <person name="Priest M."/>
            <person name="Young S.K."/>
            <person name="Love J.C."/>
        </authorList>
    </citation>
    <scope>NUCLEOTIDE SEQUENCE [LARGE SCALE GENOMIC DNA]</scope>
    <source>
        <strain evidence="4 5">ATCC 28485</strain>
    </source>
</reference>
<evidence type="ECO:0000256" key="1">
    <source>
        <dbReference type="PIRSR" id="PIRSR613078-2"/>
    </source>
</evidence>
<dbReference type="InterPro" id="IPR051710">
    <property type="entry name" value="Phosphatase_SH3-domain"/>
</dbReference>
<dbReference type="InterPro" id="IPR014623">
    <property type="entry name" value="Tfc7/tau55"/>
</dbReference>
<dbReference type="Pfam" id="PF10419">
    <property type="entry name" value="TFIIIC_sub6"/>
    <property type="match status" value="1"/>
</dbReference>